<keyword evidence="4" id="KW-1185">Reference proteome</keyword>
<comment type="caution">
    <text evidence="2">The sequence shown here is derived from an EMBL/GenBank/DDBJ whole genome shotgun (WGS) entry which is preliminary data.</text>
</comment>
<dbReference type="Proteomes" id="UP001152797">
    <property type="component" value="Unassembled WGS sequence"/>
</dbReference>
<dbReference type="AlphaFoldDB" id="A0A9P1FX38"/>
<evidence type="ECO:0000256" key="1">
    <source>
        <dbReference type="SAM" id="Phobius"/>
    </source>
</evidence>
<keyword evidence="1" id="KW-0812">Transmembrane</keyword>
<dbReference type="EMBL" id="CAMXCT020001369">
    <property type="protein sequence ID" value="CAL1142797.1"/>
    <property type="molecule type" value="Genomic_DNA"/>
</dbReference>
<reference evidence="2" key="1">
    <citation type="submission" date="2022-10" db="EMBL/GenBank/DDBJ databases">
        <authorList>
            <person name="Chen Y."/>
            <person name="Dougan E. K."/>
            <person name="Chan C."/>
            <person name="Rhodes N."/>
            <person name="Thang M."/>
        </authorList>
    </citation>
    <scope>NUCLEOTIDE SEQUENCE</scope>
</reference>
<protein>
    <submittedName>
        <fullName evidence="2">Uncharacterized protein</fullName>
    </submittedName>
</protein>
<name>A0A9P1FX38_9DINO</name>
<evidence type="ECO:0000313" key="4">
    <source>
        <dbReference type="Proteomes" id="UP001152797"/>
    </source>
</evidence>
<evidence type="ECO:0000313" key="3">
    <source>
        <dbReference type="EMBL" id="CAL4776734.1"/>
    </source>
</evidence>
<sequence length="165" mass="18211">MSLRNQTVTKVNLAQVLAQEHSWLKVHRSRSPNSRHRVMMMLVALLFAVTAQTFAVDTNMNVTGKQTVQELMQGNMGIGRNYSVTSNTSLRGTEKSAVGGNVPVVGRVATILWNDYSITTIKGWAQCIGAVKGYLNYYEHCMPTCAKVVARKIAKFACKSYCSCT</sequence>
<reference evidence="3 4" key="2">
    <citation type="submission" date="2024-05" db="EMBL/GenBank/DDBJ databases">
        <authorList>
            <person name="Chen Y."/>
            <person name="Shah S."/>
            <person name="Dougan E. K."/>
            <person name="Thang M."/>
            <person name="Chan C."/>
        </authorList>
    </citation>
    <scope>NUCLEOTIDE SEQUENCE [LARGE SCALE GENOMIC DNA]</scope>
</reference>
<organism evidence="2">
    <name type="scientific">Cladocopium goreaui</name>
    <dbReference type="NCBI Taxonomy" id="2562237"/>
    <lineage>
        <taxon>Eukaryota</taxon>
        <taxon>Sar</taxon>
        <taxon>Alveolata</taxon>
        <taxon>Dinophyceae</taxon>
        <taxon>Suessiales</taxon>
        <taxon>Symbiodiniaceae</taxon>
        <taxon>Cladocopium</taxon>
    </lineage>
</organism>
<evidence type="ECO:0000313" key="2">
    <source>
        <dbReference type="EMBL" id="CAI3989422.1"/>
    </source>
</evidence>
<dbReference type="EMBL" id="CAMXCT010001369">
    <property type="protein sequence ID" value="CAI3989422.1"/>
    <property type="molecule type" value="Genomic_DNA"/>
</dbReference>
<dbReference type="EMBL" id="CAMXCT030001369">
    <property type="protein sequence ID" value="CAL4776734.1"/>
    <property type="molecule type" value="Genomic_DNA"/>
</dbReference>
<accession>A0A9P1FX38</accession>
<keyword evidence="1" id="KW-1133">Transmembrane helix</keyword>
<proteinExistence type="predicted"/>
<gene>
    <name evidence="2" type="ORF">C1SCF055_LOCUS16499</name>
</gene>
<keyword evidence="1" id="KW-0472">Membrane</keyword>
<feature type="transmembrane region" description="Helical" evidence="1">
    <location>
        <begin position="38"/>
        <end position="56"/>
    </location>
</feature>